<organism evidence="1 2">
    <name type="scientific">Trichormus variabilis NIES-23</name>
    <dbReference type="NCBI Taxonomy" id="1973479"/>
    <lineage>
        <taxon>Bacteria</taxon>
        <taxon>Bacillati</taxon>
        <taxon>Cyanobacteriota</taxon>
        <taxon>Cyanophyceae</taxon>
        <taxon>Nostocales</taxon>
        <taxon>Nostocaceae</taxon>
        <taxon>Trichormus</taxon>
    </lineage>
</organism>
<name>A0A1Z4KR77_ANAVA</name>
<evidence type="ECO:0000313" key="1">
    <source>
        <dbReference type="EMBL" id="BAY71476.1"/>
    </source>
</evidence>
<protein>
    <submittedName>
        <fullName evidence="1">Uncharacterized protein</fullName>
    </submittedName>
</protein>
<sequence length="66" mass="7592">MNTRIQFTAKVEQGKIIIPDEYISMVGDNLIEVIIKPKPSRLMDRLAENPLTAVGWRDLSRDDIHE</sequence>
<evidence type="ECO:0000313" key="2">
    <source>
        <dbReference type="Proteomes" id="UP000217507"/>
    </source>
</evidence>
<gene>
    <name evidence="1" type="ORF">NIES23_42940</name>
</gene>
<dbReference type="AlphaFoldDB" id="A0A1Z4KR77"/>
<proteinExistence type="predicted"/>
<dbReference type="EMBL" id="AP018216">
    <property type="protein sequence ID" value="BAY71476.1"/>
    <property type="molecule type" value="Genomic_DNA"/>
</dbReference>
<dbReference type="Proteomes" id="UP000217507">
    <property type="component" value="Chromosome"/>
</dbReference>
<reference evidence="1 2" key="1">
    <citation type="submission" date="2017-06" db="EMBL/GenBank/DDBJ databases">
        <title>Genome sequencing of cyanobaciteial culture collection at National Institute for Environmental Studies (NIES).</title>
        <authorList>
            <person name="Hirose Y."/>
            <person name="Shimura Y."/>
            <person name="Fujisawa T."/>
            <person name="Nakamura Y."/>
            <person name="Kawachi M."/>
        </authorList>
    </citation>
    <scope>NUCLEOTIDE SEQUENCE [LARGE SCALE GENOMIC DNA]</scope>
    <source>
        <strain evidence="1 2">NIES-23</strain>
    </source>
</reference>
<accession>A0A1Z4KR77</accession>